<reference evidence="2 3" key="1">
    <citation type="submission" date="2023-01" db="EMBL/GenBank/DDBJ databases">
        <title>Psychrosphaera sp. nov., isolated from marine algae.</title>
        <authorList>
            <person name="Bayburt H."/>
            <person name="Choi B.J."/>
            <person name="Kim J.M."/>
            <person name="Choi D.G."/>
            <person name="Jeon C.O."/>
        </authorList>
    </citation>
    <scope>NUCLEOTIDE SEQUENCE [LARGE SCALE GENOMIC DNA]</scope>
    <source>
        <strain evidence="2 3">G1-22</strain>
    </source>
</reference>
<keyword evidence="3" id="KW-1185">Reference proteome</keyword>
<feature type="chain" id="PRO_5045486002" evidence="1">
    <location>
        <begin position="20"/>
        <end position="158"/>
    </location>
</feature>
<dbReference type="RefSeq" id="WP_272180637.1">
    <property type="nucleotide sequence ID" value="NZ_JAQOMS010000002.1"/>
</dbReference>
<gene>
    <name evidence="2" type="ORF">PN838_10625</name>
</gene>
<organism evidence="2 3">
    <name type="scientific">Psychrosphaera algicola</name>
    <dbReference type="NCBI Taxonomy" id="3023714"/>
    <lineage>
        <taxon>Bacteria</taxon>
        <taxon>Pseudomonadati</taxon>
        <taxon>Pseudomonadota</taxon>
        <taxon>Gammaproteobacteria</taxon>
        <taxon>Alteromonadales</taxon>
        <taxon>Pseudoalteromonadaceae</taxon>
        <taxon>Psychrosphaera</taxon>
    </lineage>
</organism>
<comment type="caution">
    <text evidence="2">The sequence shown here is derived from an EMBL/GenBank/DDBJ whole genome shotgun (WGS) entry which is preliminary data.</text>
</comment>
<dbReference type="Proteomes" id="UP001528411">
    <property type="component" value="Unassembled WGS sequence"/>
</dbReference>
<feature type="signal peptide" evidence="1">
    <location>
        <begin position="1"/>
        <end position="19"/>
    </location>
</feature>
<protein>
    <submittedName>
        <fullName evidence="2">Uncharacterized protein</fullName>
    </submittedName>
</protein>
<keyword evidence="1" id="KW-0732">Signal</keyword>
<dbReference type="EMBL" id="JAQOMS010000002">
    <property type="protein sequence ID" value="MDC2889135.1"/>
    <property type="molecule type" value="Genomic_DNA"/>
</dbReference>
<evidence type="ECO:0000313" key="2">
    <source>
        <dbReference type="EMBL" id="MDC2889135.1"/>
    </source>
</evidence>
<name>A0ABT5FC67_9GAMM</name>
<evidence type="ECO:0000256" key="1">
    <source>
        <dbReference type="SAM" id="SignalP"/>
    </source>
</evidence>
<accession>A0ABT5FC67</accession>
<sequence>MKNYLITALLFLLFTPAKGNCELIAFALTADGTKNLVNYQNPFQAGFSSPDDYFGEFNPIDFDALPSSLIDETLSSPADNLGFKSITTASQFTPLFALSDTVNSQTSGQWVEAQWLFSIAGYNSINLGIDFAAMGDFETSDKLEFDYSIDASEHQSIV</sequence>
<evidence type="ECO:0000313" key="3">
    <source>
        <dbReference type="Proteomes" id="UP001528411"/>
    </source>
</evidence>
<proteinExistence type="predicted"/>